<dbReference type="Gene3D" id="2.30.30.490">
    <property type="match status" value="1"/>
</dbReference>
<sequence>MRLKRGAEGSSGIRNANMMPVRPMSHQQRCFAQIHHCFLLRNLEKVKRMRERLKKASKKDQTCGYSKPPTANAKAADVFLTQLNALSTPRSMRTRRLAQAEDNPELTRTARLAFVFRDIYSVVIGAKDERSQLLAEPFVALPSKRKHPEYYVRITDPIDLATLERNIVTGYYKTVEAFDHDFTRLFSNNMRFFGRTSELGIAAARLLKVYNMKKLDFLSQLEDILGESPPASFTPDCDIGGEEEDVIRCICGLYKDEGMMIQCERCLVWQHCDCVAADEGIEHYLCEQCNPRPVDLEIKMTPQPDFQPAPEVVHYISLLRGDLQIRQGDAVYVLRDMISEEGDKTNPPVKHTYKTVKDIKVTDLDIFRVERLWKDKNGERFALGHHYLRPHETYHEPTRKFFPNEVMRVPLYEIVPLDLIMGHCWVLDPTTFCKGRPAGAPEEHIYICEYRVDKNARLFTKIAKPKYSICTKTYAFEKFDVRLKISRTYTPHGPVAPKSRGRSRSAAPDDDACSGKSDASRTNRRMVNNNIRTQPPQQELRDVRKEIPLARSFLRSPLICLLQRVQQKERLNRILLRLLAQLPTKQPLDLSYLLEPGRRHRKKPALLNT</sequence>
<proteinExistence type="predicted"/>
<dbReference type="InterPro" id="IPR019786">
    <property type="entry name" value="Zinc_finger_PHD-type_CS"/>
</dbReference>
<evidence type="ECO:0000256" key="2">
    <source>
        <dbReference type="ARBA" id="ARBA00022723"/>
    </source>
</evidence>
<accession>A0A8K0KB50</accession>
<keyword evidence="6 8" id="KW-0103">Bromodomain</keyword>
<evidence type="ECO:0000256" key="4">
    <source>
        <dbReference type="ARBA" id="ARBA00022833"/>
    </source>
</evidence>
<evidence type="ECO:0000259" key="11">
    <source>
        <dbReference type="PROSITE" id="PS51038"/>
    </source>
</evidence>
<keyword evidence="7" id="KW-0539">Nucleus</keyword>
<dbReference type="PANTHER" id="PTHR46147:SF3">
    <property type="entry name" value="HISTONE-LYSINE N-METHYLTRANSFERASE ASH1"/>
    <property type="match status" value="1"/>
</dbReference>
<protein>
    <submittedName>
        <fullName evidence="12">Uncharacterized protein</fullName>
    </submittedName>
</protein>
<reference evidence="12" key="2">
    <citation type="submission" date="2017-10" db="EMBL/GenBank/DDBJ databases">
        <title>Ladona fulva Genome sequencing and assembly.</title>
        <authorList>
            <person name="Murali S."/>
            <person name="Richards S."/>
            <person name="Bandaranaike D."/>
            <person name="Bellair M."/>
            <person name="Blankenburg K."/>
            <person name="Chao H."/>
            <person name="Dinh H."/>
            <person name="Doddapaneni H."/>
            <person name="Dugan-Rocha S."/>
            <person name="Elkadiri S."/>
            <person name="Gnanaolivu R."/>
            <person name="Hernandez B."/>
            <person name="Skinner E."/>
            <person name="Javaid M."/>
            <person name="Lee S."/>
            <person name="Li M."/>
            <person name="Ming W."/>
            <person name="Munidasa M."/>
            <person name="Muniz J."/>
            <person name="Nguyen L."/>
            <person name="Hughes D."/>
            <person name="Osuji N."/>
            <person name="Pu L.-L."/>
            <person name="Puazo M."/>
            <person name="Qu C."/>
            <person name="Quiroz J."/>
            <person name="Raj R."/>
            <person name="Weissenberger G."/>
            <person name="Xin Y."/>
            <person name="Zou X."/>
            <person name="Han Y."/>
            <person name="Worley K."/>
            <person name="Muzny D."/>
            <person name="Gibbs R."/>
        </authorList>
    </citation>
    <scope>NUCLEOTIDE SEQUENCE</scope>
    <source>
        <strain evidence="12">Sampled in the wild</strain>
    </source>
</reference>
<organism evidence="12 13">
    <name type="scientific">Ladona fulva</name>
    <name type="common">Scarce chaser dragonfly</name>
    <name type="synonym">Libellula fulva</name>
    <dbReference type="NCBI Taxonomy" id="123851"/>
    <lineage>
        <taxon>Eukaryota</taxon>
        <taxon>Metazoa</taxon>
        <taxon>Ecdysozoa</taxon>
        <taxon>Arthropoda</taxon>
        <taxon>Hexapoda</taxon>
        <taxon>Insecta</taxon>
        <taxon>Pterygota</taxon>
        <taxon>Palaeoptera</taxon>
        <taxon>Odonata</taxon>
        <taxon>Epiprocta</taxon>
        <taxon>Anisoptera</taxon>
        <taxon>Libelluloidea</taxon>
        <taxon>Libellulidae</taxon>
        <taxon>Ladona</taxon>
    </lineage>
</organism>
<dbReference type="GO" id="GO:0005654">
    <property type="term" value="C:nucleoplasm"/>
    <property type="evidence" value="ECO:0007669"/>
    <property type="project" value="TreeGrafter"/>
</dbReference>
<dbReference type="CDD" id="cd04717">
    <property type="entry name" value="BAH_polybromo"/>
    <property type="match status" value="1"/>
</dbReference>
<evidence type="ECO:0000256" key="6">
    <source>
        <dbReference type="ARBA" id="ARBA00023117"/>
    </source>
</evidence>
<dbReference type="Pfam" id="PF20826">
    <property type="entry name" value="PHD_5"/>
    <property type="match status" value="1"/>
</dbReference>
<evidence type="ECO:0000313" key="12">
    <source>
        <dbReference type="EMBL" id="KAG8231796.1"/>
    </source>
</evidence>
<feature type="domain" description="Bromo" evidence="10">
    <location>
        <begin position="130"/>
        <end position="200"/>
    </location>
</feature>
<dbReference type="InterPro" id="IPR043319">
    <property type="entry name" value="PHD_ASH1L"/>
</dbReference>
<dbReference type="InterPro" id="IPR001025">
    <property type="entry name" value="BAH_dom"/>
</dbReference>
<dbReference type="Gene3D" id="1.20.920.10">
    <property type="entry name" value="Bromodomain-like"/>
    <property type="match status" value="1"/>
</dbReference>
<dbReference type="Proteomes" id="UP000792457">
    <property type="component" value="Unassembled WGS sequence"/>
</dbReference>
<dbReference type="PROSITE" id="PS51038">
    <property type="entry name" value="BAH"/>
    <property type="match status" value="1"/>
</dbReference>
<dbReference type="Pfam" id="PF00439">
    <property type="entry name" value="Bromodomain"/>
    <property type="match status" value="1"/>
</dbReference>
<keyword evidence="3" id="KW-0863">Zinc-finger</keyword>
<dbReference type="SUPFAM" id="SSF47370">
    <property type="entry name" value="Bromodomain"/>
    <property type="match status" value="1"/>
</dbReference>
<evidence type="ECO:0000256" key="5">
    <source>
        <dbReference type="ARBA" id="ARBA00022853"/>
    </source>
</evidence>
<evidence type="ECO:0000256" key="8">
    <source>
        <dbReference type="PROSITE-ProRule" id="PRU00035"/>
    </source>
</evidence>
<dbReference type="CDD" id="cd05525">
    <property type="entry name" value="Bromo_ASH1"/>
    <property type="match status" value="1"/>
</dbReference>
<dbReference type="InterPro" id="IPR011011">
    <property type="entry name" value="Znf_FYVE_PHD"/>
</dbReference>
<dbReference type="SUPFAM" id="SSF57903">
    <property type="entry name" value="FYVE/PHD zinc finger"/>
    <property type="match status" value="1"/>
</dbReference>
<dbReference type="FunFam" id="1.20.920.10:FF:000025">
    <property type="entry name" value="Histone-lysine N-methyltransferase"/>
    <property type="match status" value="1"/>
</dbReference>
<dbReference type="SMART" id="SM00439">
    <property type="entry name" value="BAH"/>
    <property type="match status" value="1"/>
</dbReference>
<evidence type="ECO:0000256" key="1">
    <source>
        <dbReference type="ARBA" id="ARBA00004123"/>
    </source>
</evidence>
<reference evidence="12" key="1">
    <citation type="submission" date="2013-04" db="EMBL/GenBank/DDBJ databases">
        <authorList>
            <person name="Qu J."/>
            <person name="Murali S.C."/>
            <person name="Bandaranaike D."/>
            <person name="Bellair M."/>
            <person name="Blankenburg K."/>
            <person name="Chao H."/>
            <person name="Dinh H."/>
            <person name="Doddapaneni H."/>
            <person name="Downs B."/>
            <person name="Dugan-Rocha S."/>
            <person name="Elkadiri S."/>
            <person name="Gnanaolivu R.D."/>
            <person name="Hernandez B."/>
            <person name="Javaid M."/>
            <person name="Jayaseelan J.C."/>
            <person name="Lee S."/>
            <person name="Li M."/>
            <person name="Ming W."/>
            <person name="Munidasa M."/>
            <person name="Muniz J."/>
            <person name="Nguyen L."/>
            <person name="Ongeri F."/>
            <person name="Osuji N."/>
            <person name="Pu L.-L."/>
            <person name="Puazo M."/>
            <person name="Qu C."/>
            <person name="Quiroz J."/>
            <person name="Raj R."/>
            <person name="Weissenberger G."/>
            <person name="Xin Y."/>
            <person name="Zou X."/>
            <person name="Han Y."/>
            <person name="Richards S."/>
            <person name="Worley K."/>
            <person name="Muzny D."/>
            <person name="Gibbs R."/>
        </authorList>
    </citation>
    <scope>NUCLEOTIDE SEQUENCE</scope>
    <source>
        <strain evidence="12">Sampled in the wild</strain>
    </source>
</reference>
<name>A0A8K0KB50_LADFU</name>
<dbReference type="GO" id="GO:0003682">
    <property type="term" value="F:chromatin binding"/>
    <property type="evidence" value="ECO:0007669"/>
    <property type="project" value="InterPro"/>
</dbReference>
<dbReference type="InterPro" id="IPR043151">
    <property type="entry name" value="BAH_sf"/>
</dbReference>
<dbReference type="InterPro" id="IPR001487">
    <property type="entry name" value="Bromodomain"/>
</dbReference>
<evidence type="ECO:0000256" key="7">
    <source>
        <dbReference type="ARBA" id="ARBA00023242"/>
    </source>
</evidence>
<dbReference type="FunFam" id="3.30.40.10:FF:000113">
    <property type="entry name" value="Histone-lysine N-methyltransferase"/>
    <property type="match status" value="1"/>
</dbReference>
<feature type="compositionally biased region" description="Polar residues" evidence="9">
    <location>
        <begin position="525"/>
        <end position="536"/>
    </location>
</feature>
<evidence type="ECO:0000256" key="3">
    <source>
        <dbReference type="ARBA" id="ARBA00022771"/>
    </source>
</evidence>
<comment type="caution">
    <text evidence="12">The sequence shown here is derived from an EMBL/GenBank/DDBJ whole genome shotgun (WGS) entry which is preliminary data.</text>
</comment>
<dbReference type="Pfam" id="PF01426">
    <property type="entry name" value="BAH"/>
    <property type="match status" value="1"/>
</dbReference>
<dbReference type="GO" id="GO:0008270">
    <property type="term" value="F:zinc ion binding"/>
    <property type="evidence" value="ECO:0007669"/>
    <property type="project" value="UniProtKB-KW"/>
</dbReference>
<dbReference type="InterPro" id="IPR013083">
    <property type="entry name" value="Znf_RING/FYVE/PHD"/>
</dbReference>
<evidence type="ECO:0000259" key="10">
    <source>
        <dbReference type="PROSITE" id="PS50014"/>
    </source>
</evidence>
<dbReference type="PROSITE" id="PS50014">
    <property type="entry name" value="BROMODOMAIN_2"/>
    <property type="match status" value="1"/>
</dbReference>
<keyword evidence="4" id="KW-0862">Zinc</keyword>
<comment type="subcellular location">
    <subcellularLocation>
        <location evidence="1">Nucleus</location>
    </subcellularLocation>
</comment>
<evidence type="ECO:0000313" key="13">
    <source>
        <dbReference type="Proteomes" id="UP000792457"/>
    </source>
</evidence>
<keyword evidence="13" id="KW-1185">Reference proteome</keyword>
<gene>
    <name evidence="12" type="ORF">J437_LFUL012073</name>
</gene>
<dbReference type="GO" id="GO:0042800">
    <property type="term" value="F:histone H3K4 methyltransferase activity"/>
    <property type="evidence" value="ECO:0007669"/>
    <property type="project" value="TreeGrafter"/>
</dbReference>
<dbReference type="CDD" id="cd15548">
    <property type="entry name" value="PHD_ASH1L"/>
    <property type="match status" value="1"/>
</dbReference>
<dbReference type="SMART" id="SM00297">
    <property type="entry name" value="BROMO"/>
    <property type="match status" value="1"/>
</dbReference>
<dbReference type="InterPro" id="IPR043320">
    <property type="entry name" value="Bromo_ASH1L"/>
</dbReference>
<dbReference type="PANTHER" id="PTHR46147">
    <property type="entry name" value="HISTONE-LYSINE N-METHYLTRANSFERASE ASH1"/>
    <property type="match status" value="1"/>
</dbReference>
<keyword evidence="2" id="KW-0479">Metal-binding</keyword>
<dbReference type="Gene3D" id="3.30.40.10">
    <property type="entry name" value="Zinc/RING finger domain, C3HC4 (zinc finger)"/>
    <property type="match status" value="1"/>
</dbReference>
<evidence type="ECO:0000256" key="9">
    <source>
        <dbReference type="SAM" id="MobiDB-lite"/>
    </source>
</evidence>
<dbReference type="GO" id="GO:0006355">
    <property type="term" value="P:regulation of DNA-templated transcription"/>
    <property type="evidence" value="ECO:0007669"/>
    <property type="project" value="TreeGrafter"/>
</dbReference>
<dbReference type="InterPro" id="IPR036427">
    <property type="entry name" value="Bromodomain-like_sf"/>
</dbReference>
<feature type="domain" description="BAH" evidence="11">
    <location>
        <begin position="323"/>
        <end position="463"/>
    </location>
</feature>
<dbReference type="EMBL" id="KZ308575">
    <property type="protein sequence ID" value="KAG8231796.1"/>
    <property type="molecule type" value="Genomic_DNA"/>
</dbReference>
<feature type="region of interest" description="Disordered" evidence="9">
    <location>
        <begin position="490"/>
        <end position="536"/>
    </location>
</feature>
<dbReference type="AlphaFoldDB" id="A0A8K0KB50"/>
<dbReference type="OrthoDB" id="79252at2759"/>
<dbReference type="PROSITE" id="PS01359">
    <property type="entry name" value="ZF_PHD_1"/>
    <property type="match status" value="1"/>
</dbReference>
<keyword evidence="5" id="KW-0156">Chromatin regulator</keyword>